<dbReference type="InterPro" id="IPR027806">
    <property type="entry name" value="HARBI1_dom"/>
</dbReference>
<feature type="domain" description="DDE Tnp4" evidence="3">
    <location>
        <begin position="85"/>
        <end position="157"/>
    </location>
</feature>
<name>A0AAV2ZC38_9STRA</name>
<dbReference type="Pfam" id="PF13359">
    <property type="entry name" value="DDE_Tnp_4"/>
    <property type="match status" value="1"/>
</dbReference>
<organism evidence="4 5">
    <name type="scientific">Lagenidium giganteum</name>
    <dbReference type="NCBI Taxonomy" id="4803"/>
    <lineage>
        <taxon>Eukaryota</taxon>
        <taxon>Sar</taxon>
        <taxon>Stramenopiles</taxon>
        <taxon>Oomycota</taxon>
        <taxon>Peronosporomycetes</taxon>
        <taxon>Pythiales</taxon>
        <taxon>Pythiaceae</taxon>
    </lineage>
</organism>
<reference evidence="4" key="1">
    <citation type="submission" date="2022-11" db="EMBL/GenBank/DDBJ databases">
        <authorList>
            <person name="Morgan W.R."/>
            <person name="Tartar A."/>
        </authorList>
    </citation>
    <scope>NUCLEOTIDE SEQUENCE</scope>
    <source>
        <strain evidence="4">ARSEF 373</strain>
    </source>
</reference>
<evidence type="ECO:0000259" key="3">
    <source>
        <dbReference type="Pfam" id="PF13359"/>
    </source>
</evidence>
<accession>A0AAV2ZC38</accession>
<proteinExistence type="predicted"/>
<dbReference type="EMBL" id="DAKRPA010000018">
    <property type="protein sequence ID" value="DBA03535.1"/>
    <property type="molecule type" value="Genomic_DNA"/>
</dbReference>
<evidence type="ECO:0000313" key="4">
    <source>
        <dbReference type="EMBL" id="DBA03535.1"/>
    </source>
</evidence>
<comment type="cofactor">
    <cofactor evidence="1">
        <name>a divalent metal cation</name>
        <dbReference type="ChEBI" id="CHEBI:60240"/>
    </cofactor>
</comment>
<sequence>MFGRSSPALCRIFLCCIDLPYERWHTILYYHRLWILEERAQSYCDTIQQIGGVLPGVFGFIDCTKIVTCRICKCDNLQKQLFSGLRELMTEHDELFRGRLIYGDPAYGVSRYLISPFKGNNLTCEQHQFNTATSRVHESVDWTYGRLKTLWAFVDFKKKHKVILSPVGKVVQTYY</sequence>
<evidence type="ECO:0000256" key="1">
    <source>
        <dbReference type="ARBA" id="ARBA00001968"/>
    </source>
</evidence>
<dbReference type="AlphaFoldDB" id="A0AAV2ZC38"/>
<keyword evidence="2" id="KW-0479">Metal-binding</keyword>
<evidence type="ECO:0000313" key="5">
    <source>
        <dbReference type="Proteomes" id="UP001146120"/>
    </source>
</evidence>
<evidence type="ECO:0000256" key="2">
    <source>
        <dbReference type="ARBA" id="ARBA00022723"/>
    </source>
</evidence>
<reference evidence="4" key="2">
    <citation type="journal article" date="2023" name="Microbiol Resour">
        <title>Decontamination and Annotation of the Draft Genome Sequence of the Oomycete Lagenidium giganteum ARSEF 373.</title>
        <authorList>
            <person name="Morgan W.R."/>
            <person name="Tartar A."/>
        </authorList>
    </citation>
    <scope>NUCLEOTIDE SEQUENCE</scope>
    <source>
        <strain evidence="4">ARSEF 373</strain>
    </source>
</reference>
<gene>
    <name evidence="4" type="ORF">N0F65_011436</name>
</gene>
<comment type="caution">
    <text evidence="4">The sequence shown here is derived from an EMBL/GenBank/DDBJ whole genome shotgun (WGS) entry which is preliminary data.</text>
</comment>
<dbReference type="GO" id="GO:0046872">
    <property type="term" value="F:metal ion binding"/>
    <property type="evidence" value="ECO:0007669"/>
    <property type="project" value="UniProtKB-KW"/>
</dbReference>
<dbReference type="Proteomes" id="UP001146120">
    <property type="component" value="Unassembled WGS sequence"/>
</dbReference>
<protein>
    <recommendedName>
        <fullName evidence="3">DDE Tnp4 domain-containing protein</fullName>
    </recommendedName>
</protein>
<keyword evidence="5" id="KW-1185">Reference proteome</keyword>